<keyword evidence="1" id="KW-0479">Metal-binding</keyword>
<keyword evidence="9" id="KW-1185">Reference proteome</keyword>
<dbReference type="SUPFAM" id="SSF57716">
    <property type="entry name" value="Glucocorticoid receptor-like (DNA-binding domain)"/>
    <property type="match status" value="1"/>
</dbReference>
<protein>
    <submittedName>
        <fullName evidence="8">THAP domain-containing protein 1 isoform X1</fullName>
    </submittedName>
</protein>
<evidence type="ECO:0000256" key="3">
    <source>
        <dbReference type="ARBA" id="ARBA00022833"/>
    </source>
</evidence>
<dbReference type="Pfam" id="PF05485">
    <property type="entry name" value="THAP"/>
    <property type="match status" value="1"/>
</dbReference>
<dbReference type="EMBL" id="VUJU01006640">
    <property type="protein sequence ID" value="KAF0748001.1"/>
    <property type="molecule type" value="Genomic_DNA"/>
</dbReference>
<dbReference type="InterPro" id="IPR052224">
    <property type="entry name" value="THAP_domain_protein"/>
</dbReference>
<gene>
    <name evidence="8" type="ORF">FWK35_00029966</name>
</gene>
<feature type="region of interest" description="Disordered" evidence="6">
    <location>
        <begin position="93"/>
        <end position="121"/>
    </location>
</feature>
<keyword evidence="4 5" id="KW-0238">DNA-binding</keyword>
<dbReference type="PROSITE" id="PS50950">
    <property type="entry name" value="ZF_THAP"/>
    <property type="match status" value="1"/>
</dbReference>
<feature type="compositionally biased region" description="Basic and acidic residues" evidence="6">
    <location>
        <begin position="102"/>
        <end position="114"/>
    </location>
</feature>
<dbReference type="PANTHER" id="PTHR46927:SF3">
    <property type="entry name" value="THAP-TYPE DOMAIN-CONTAINING PROTEIN"/>
    <property type="match status" value="1"/>
</dbReference>
<dbReference type="GO" id="GO:0003677">
    <property type="term" value="F:DNA binding"/>
    <property type="evidence" value="ECO:0007669"/>
    <property type="project" value="UniProtKB-UniRule"/>
</dbReference>
<dbReference type="Proteomes" id="UP000478052">
    <property type="component" value="Unassembled WGS sequence"/>
</dbReference>
<dbReference type="PANTHER" id="PTHR46927">
    <property type="entry name" value="AGAP005574-PA"/>
    <property type="match status" value="1"/>
</dbReference>
<evidence type="ECO:0000259" key="7">
    <source>
        <dbReference type="PROSITE" id="PS50950"/>
    </source>
</evidence>
<feature type="domain" description="THAP-type" evidence="7">
    <location>
        <begin position="1"/>
        <end position="83"/>
    </location>
</feature>
<evidence type="ECO:0000256" key="6">
    <source>
        <dbReference type="SAM" id="MobiDB-lite"/>
    </source>
</evidence>
<reference evidence="8 9" key="1">
    <citation type="submission" date="2019-08" db="EMBL/GenBank/DDBJ databases">
        <title>Whole genome of Aphis craccivora.</title>
        <authorList>
            <person name="Voronova N.V."/>
            <person name="Shulinski R.S."/>
            <person name="Bandarenka Y.V."/>
            <person name="Zhorov D.G."/>
            <person name="Warner D."/>
        </authorList>
    </citation>
    <scope>NUCLEOTIDE SEQUENCE [LARGE SCALE GENOMIC DNA]</scope>
    <source>
        <strain evidence="8">180601</strain>
        <tissue evidence="8">Whole Body</tissue>
    </source>
</reference>
<dbReference type="GO" id="GO:0008270">
    <property type="term" value="F:zinc ion binding"/>
    <property type="evidence" value="ECO:0007669"/>
    <property type="project" value="UniProtKB-KW"/>
</dbReference>
<evidence type="ECO:0000256" key="5">
    <source>
        <dbReference type="PROSITE-ProRule" id="PRU00309"/>
    </source>
</evidence>
<dbReference type="SMART" id="SM00692">
    <property type="entry name" value="DM3"/>
    <property type="match status" value="1"/>
</dbReference>
<feature type="region of interest" description="Disordered" evidence="6">
    <location>
        <begin position="170"/>
        <end position="194"/>
    </location>
</feature>
<feature type="compositionally biased region" description="Basic and acidic residues" evidence="6">
    <location>
        <begin position="175"/>
        <end position="194"/>
    </location>
</feature>
<keyword evidence="2 5" id="KW-0863">Zinc-finger</keyword>
<dbReference type="OrthoDB" id="5988927at2759"/>
<organism evidence="8 9">
    <name type="scientific">Aphis craccivora</name>
    <name type="common">Cowpea aphid</name>
    <dbReference type="NCBI Taxonomy" id="307492"/>
    <lineage>
        <taxon>Eukaryota</taxon>
        <taxon>Metazoa</taxon>
        <taxon>Ecdysozoa</taxon>
        <taxon>Arthropoda</taxon>
        <taxon>Hexapoda</taxon>
        <taxon>Insecta</taxon>
        <taxon>Pterygota</taxon>
        <taxon>Neoptera</taxon>
        <taxon>Paraneoptera</taxon>
        <taxon>Hemiptera</taxon>
        <taxon>Sternorrhyncha</taxon>
        <taxon>Aphidomorpha</taxon>
        <taxon>Aphidoidea</taxon>
        <taxon>Aphididae</taxon>
        <taxon>Aphidini</taxon>
        <taxon>Aphis</taxon>
        <taxon>Aphis</taxon>
    </lineage>
</organism>
<dbReference type="InterPro" id="IPR006612">
    <property type="entry name" value="THAP_Znf"/>
</dbReference>
<evidence type="ECO:0000313" key="9">
    <source>
        <dbReference type="Proteomes" id="UP000478052"/>
    </source>
</evidence>
<evidence type="ECO:0000256" key="2">
    <source>
        <dbReference type="ARBA" id="ARBA00022771"/>
    </source>
</evidence>
<evidence type="ECO:0000256" key="1">
    <source>
        <dbReference type="ARBA" id="ARBA00022723"/>
    </source>
</evidence>
<dbReference type="AlphaFoldDB" id="A0A6G0Y2H6"/>
<evidence type="ECO:0000313" key="8">
    <source>
        <dbReference type="EMBL" id="KAF0748001.1"/>
    </source>
</evidence>
<keyword evidence="3" id="KW-0862">Zinc</keyword>
<evidence type="ECO:0000256" key="4">
    <source>
        <dbReference type="ARBA" id="ARBA00023125"/>
    </source>
</evidence>
<sequence length="346" mass="40359">MVNKCSVTCCKSLYEKDNVKVRLHRFPLSDPEILPAWIAATGREKDWKPCKSSRLCGNHFEKSEYIIGHGKGVLKTKSVPTIEYRAKVMKYNKRKPLNPSNDEGKTNIDSKTESEDISDTNVEIVQLDYNDLNNEHQNKNKNCDNGESFYKNKNDKIKDESCTKRNKYLNFSNSENDHDNKDDSNCDETPKNENEDFNYGIKNDICNRENQCYMFTSSFKEGAEPIVLKPPDDKSSEGTLSMNFDKSIADSNFKKIMALRLKKQRRTQDIYSLYFKTLKKRNFLLKHERKRSSFNNDTVSFATFIEAQMKDLRKNKKVYLTTKHKIQKILMKAQLEIENLIQFNQA</sequence>
<accession>A0A6G0Y2H6</accession>
<proteinExistence type="predicted"/>
<dbReference type="SMART" id="SM00980">
    <property type="entry name" value="THAP"/>
    <property type="match status" value="1"/>
</dbReference>
<name>A0A6G0Y2H6_APHCR</name>
<comment type="caution">
    <text evidence="8">The sequence shown here is derived from an EMBL/GenBank/DDBJ whole genome shotgun (WGS) entry which is preliminary data.</text>
</comment>